<dbReference type="KEGG" id="crw:CROST_005420"/>
<evidence type="ECO:0000256" key="4">
    <source>
        <dbReference type="ARBA" id="ARBA00022989"/>
    </source>
</evidence>
<sequence>MYTILGVSKKVHIKELLISILIAEGTGALSGFLSMSNVGSYDNFKKPFFSPPGFLFPIVWFILYFLMAVAAYRIWVIGKEEGVSVKKPLVLYLIQLFLNFLWSIIFFGGNFYGLAFIELLILLFFILITTFEFYKYDKVAAFLMIPYIIWVSFAGILNFSIWLLNKK</sequence>
<dbReference type="STRING" id="84029.CROST_12190"/>
<evidence type="ECO:0000256" key="2">
    <source>
        <dbReference type="ARBA" id="ARBA00007524"/>
    </source>
</evidence>
<protein>
    <submittedName>
        <fullName evidence="6">Tryptophan-rich sensory protein</fullName>
    </submittedName>
</protein>
<dbReference type="Pfam" id="PF03073">
    <property type="entry name" value="TspO_MBR"/>
    <property type="match status" value="1"/>
</dbReference>
<evidence type="ECO:0000313" key="7">
    <source>
        <dbReference type="Proteomes" id="UP000190951"/>
    </source>
</evidence>
<dbReference type="AlphaFoldDB" id="A0A1S8LC96"/>
<evidence type="ECO:0000256" key="3">
    <source>
        <dbReference type="ARBA" id="ARBA00022692"/>
    </source>
</evidence>
<dbReference type="PIRSF" id="PIRSF005859">
    <property type="entry name" value="PBR"/>
    <property type="match status" value="1"/>
</dbReference>
<evidence type="ECO:0000256" key="1">
    <source>
        <dbReference type="ARBA" id="ARBA00004141"/>
    </source>
</evidence>
<dbReference type="CDD" id="cd15904">
    <property type="entry name" value="TSPO_MBR"/>
    <property type="match status" value="1"/>
</dbReference>
<dbReference type="FunFam" id="1.20.1260.100:FF:000001">
    <property type="entry name" value="translocator protein 2"/>
    <property type="match status" value="1"/>
</dbReference>
<dbReference type="EMBL" id="CP096983">
    <property type="protein sequence ID" value="URZ09843.1"/>
    <property type="molecule type" value="Genomic_DNA"/>
</dbReference>
<dbReference type="Proteomes" id="UP000190951">
    <property type="component" value="Chromosome"/>
</dbReference>
<name>A0A1S8LC96_9CLOT</name>
<dbReference type="GO" id="GO:0033013">
    <property type="term" value="P:tetrapyrrole metabolic process"/>
    <property type="evidence" value="ECO:0007669"/>
    <property type="project" value="UniProtKB-ARBA"/>
</dbReference>
<accession>A0A1S8LC96</accession>
<gene>
    <name evidence="6" type="primary">tspO</name>
    <name evidence="6" type="ORF">CROST_005420</name>
</gene>
<dbReference type="RefSeq" id="WP_077835592.1">
    <property type="nucleotide sequence ID" value="NZ_CP096983.1"/>
</dbReference>
<dbReference type="GO" id="GO:0016020">
    <property type="term" value="C:membrane"/>
    <property type="evidence" value="ECO:0007669"/>
    <property type="project" value="UniProtKB-SubCell"/>
</dbReference>
<dbReference type="PANTHER" id="PTHR10057">
    <property type="entry name" value="PERIPHERAL-TYPE BENZODIAZEPINE RECEPTOR"/>
    <property type="match status" value="1"/>
</dbReference>
<keyword evidence="5" id="KW-0472">Membrane</keyword>
<dbReference type="PANTHER" id="PTHR10057:SF0">
    <property type="entry name" value="TRANSLOCATOR PROTEIN"/>
    <property type="match status" value="1"/>
</dbReference>
<evidence type="ECO:0000256" key="5">
    <source>
        <dbReference type="ARBA" id="ARBA00023136"/>
    </source>
</evidence>
<keyword evidence="7" id="KW-1185">Reference proteome</keyword>
<proteinExistence type="inferred from homology"/>
<keyword evidence="4" id="KW-1133">Transmembrane helix</keyword>
<organism evidence="6 7">
    <name type="scientific">Clostridium felsineum</name>
    <dbReference type="NCBI Taxonomy" id="36839"/>
    <lineage>
        <taxon>Bacteria</taxon>
        <taxon>Bacillati</taxon>
        <taxon>Bacillota</taxon>
        <taxon>Clostridia</taxon>
        <taxon>Eubacteriales</taxon>
        <taxon>Clostridiaceae</taxon>
        <taxon>Clostridium</taxon>
    </lineage>
</organism>
<evidence type="ECO:0000313" key="6">
    <source>
        <dbReference type="EMBL" id="URZ09843.1"/>
    </source>
</evidence>
<comment type="subcellular location">
    <subcellularLocation>
        <location evidence="1">Membrane</location>
        <topology evidence="1">Multi-pass membrane protein</topology>
    </subcellularLocation>
</comment>
<keyword evidence="3" id="KW-0812">Transmembrane</keyword>
<reference evidence="6 7" key="1">
    <citation type="submission" date="2022-04" db="EMBL/GenBank/DDBJ databases">
        <title>Genome sequence of C. roseum typestrain.</title>
        <authorList>
            <person name="Poehlein A."/>
            <person name="Schoch T."/>
            <person name="Duerre P."/>
            <person name="Daniel R."/>
        </authorList>
    </citation>
    <scope>NUCLEOTIDE SEQUENCE [LARGE SCALE GENOMIC DNA]</scope>
    <source>
        <strain evidence="6 7">DSM 7320</strain>
    </source>
</reference>
<dbReference type="InterPro" id="IPR004307">
    <property type="entry name" value="TspO_MBR"/>
</dbReference>
<dbReference type="InterPro" id="IPR038330">
    <property type="entry name" value="TspO/MBR-related_sf"/>
</dbReference>
<comment type="similarity">
    <text evidence="2">Belongs to the TspO/BZRP family.</text>
</comment>
<dbReference type="Gene3D" id="1.20.1260.100">
    <property type="entry name" value="TspO/MBR protein"/>
    <property type="match status" value="1"/>
</dbReference>